<reference evidence="5" key="1">
    <citation type="journal article" date="2020" name="mSystems">
        <title>Genome- and Community-Level Interaction Insights into Carbon Utilization and Element Cycling Functions of Hydrothermarchaeota in Hydrothermal Sediment.</title>
        <authorList>
            <person name="Zhou Z."/>
            <person name="Liu Y."/>
            <person name="Xu W."/>
            <person name="Pan J."/>
            <person name="Luo Z.H."/>
            <person name="Li M."/>
        </authorList>
    </citation>
    <scope>NUCLEOTIDE SEQUENCE [LARGE SCALE GENOMIC DNA]</scope>
    <source>
        <strain evidence="5">SpSt-556</strain>
    </source>
</reference>
<evidence type="ECO:0000256" key="2">
    <source>
        <dbReference type="ARBA" id="ARBA00023235"/>
    </source>
</evidence>
<sequence>MRAIAFFKPYGVLTAFQDSEGRPTLKQYIPIPEVYPAGRLDLDSEGLLILSDEGRLIHLLTDPRHRIPKTYLVQVEGKVTEEALAALQRGVMVKGKKTRRCDALMIPEPNLPPRSKPITPHGETSWLRLVLQEGRKRQIRHMTAAVGFPTLRLVRVAIGPVTLEGLQPGEWRDLGAEEIRRLWEYGQPTRRV</sequence>
<name>A0A7C4PX35_9CHLR</name>
<dbReference type="NCBIfam" id="TIGR00093">
    <property type="entry name" value="pseudouridine synthase"/>
    <property type="match status" value="1"/>
</dbReference>
<comment type="similarity">
    <text evidence="1 3">Belongs to the pseudouridine synthase RsuA family.</text>
</comment>
<dbReference type="Pfam" id="PF00849">
    <property type="entry name" value="PseudoU_synth_2"/>
    <property type="match status" value="1"/>
</dbReference>
<gene>
    <name evidence="5" type="ORF">ENT17_05335</name>
</gene>
<dbReference type="InterPro" id="IPR000748">
    <property type="entry name" value="PsdUridine_synth_RsuA/RluB/E/F"/>
</dbReference>
<dbReference type="EMBL" id="DSXR01000052">
    <property type="protein sequence ID" value="HGS87025.1"/>
    <property type="molecule type" value="Genomic_DNA"/>
</dbReference>
<dbReference type="InterPro" id="IPR020094">
    <property type="entry name" value="TruA/RsuA/RluB/E/F_N"/>
</dbReference>
<dbReference type="InterPro" id="IPR006145">
    <property type="entry name" value="PsdUridine_synth_RsuA/RluA"/>
</dbReference>
<dbReference type="GO" id="GO:0140098">
    <property type="term" value="F:catalytic activity, acting on RNA"/>
    <property type="evidence" value="ECO:0007669"/>
    <property type="project" value="UniProtKB-ARBA"/>
</dbReference>
<dbReference type="InterPro" id="IPR020103">
    <property type="entry name" value="PsdUridine_synth_cat_dom_sf"/>
</dbReference>
<dbReference type="PROSITE" id="PS01149">
    <property type="entry name" value="PSI_RSU"/>
    <property type="match status" value="1"/>
</dbReference>
<accession>A0A7C4PX35</accession>
<dbReference type="InterPro" id="IPR018496">
    <property type="entry name" value="PsdUridine_synth_RsuA/RluB_CS"/>
</dbReference>
<dbReference type="GO" id="GO:0003723">
    <property type="term" value="F:RNA binding"/>
    <property type="evidence" value="ECO:0007669"/>
    <property type="project" value="InterPro"/>
</dbReference>
<keyword evidence="2 3" id="KW-0413">Isomerase</keyword>
<dbReference type="PANTHER" id="PTHR47683:SF2">
    <property type="entry name" value="RNA-BINDING S4 DOMAIN-CONTAINING PROTEIN"/>
    <property type="match status" value="1"/>
</dbReference>
<dbReference type="InterPro" id="IPR050343">
    <property type="entry name" value="RsuA_PseudoU_synthase"/>
</dbReference>
<dbReference type="Gene3D" id="3.30.70.580">
    <property type="entry name" value="Pseudouridine synthase I, catalytic domain, N-terminal subdomain"/>
    <property type="match status" value="1"/>
</dbReference>
<proteinExistence type="inferred from homology"/>
<comment type="caution">
    <text evidence="5">The sequence shown here is derived from an EMBL/GenBank/DDBJ whole genome shotgun (WGS) entry which is preliminary data.</text>
</comment>
<dbReference type="PANTHER" id="PTHR47683">
    <property type="entry name" value="PSEUDOURIDINE SYNTHASE FAMILY PROTEIN-RELATED"/>
    <property type="match status" value="1"/>
</dbReference>
<dbReference type="SUPFAM" id="SSF55120">
    <property type="entry name" value="Pseudouridine synthase"/>
    <property type="match status" value="1"/>
</dbReference>
<evidence type="ECO:0000313" key="5">
    <source>
        <dbReference type="EMBL" id="HGS87025.1"/>
    </source>
</evidence>
<dbReference type="EC" id="5.4.99.-" evidence="3"/>
<evidence type="ECO:0000256" key="3">
    <source>
        <dbReference type="RuleBase" id="RU003887"/>
    </source>
</evidence>
<dbReference type="GO" id="GO:0001522">
    <property type="term" value="P:pseudouridine synthesis"/>
    <property type="evidence" value="ECO:0007669"/>
    <property type="project" value="InterPro"/>
</dbReference>
<feature type="domain" description="Pseudouridine synthase RsuA/RluA-like" evidence="4">
    <location>
        <begin position="6"/>
        <end position="145"/>
    </location>
</feature>
<dbReference type="AlphaFoldDB" id="A0A7C4PX35"/>
<dbReference type="GO" id="GO:0006364">
    <property type="term" value="P:rRNA processing"/>
    <property type="evidence" value="ECO:0007669"/>
    <property type="project" value="UniProtKB-ARBA"/>
</dbReference>
<evidence type="ECO:0000259" key="4">
    <source>
        <dbReference type="Pfam" id="PF00849"/>
    </source>
</evidence>
<organism evidence="5">
    <name type="scientific">Bellilinea caldifistulae</name>
    <dbReference type="NCBI Taxonomy" id="360411"/>
    <lineage>
        <taxon>Bacteria</taxon>
        <taxon>Bacillati</taxon>
        <taxon>Chloroflexota</taxon>
        <taxon>Anaerolineae</taxon>
        <taxon>Anaerolineales</taxon>
        <taxon>Anaerolineaceae</taxon>
        <taxon>Bellilinea</taxon>
    </lineage>
</organism>
<evidence type="ECO:0000256" key="1">
    <source>
        <dbReference type="ARBA" id="ARBA00008348"/>
    </source>
</evidence>
<dbReference type="InterPro" id="IPR042092">
    <property type="entry name" value="PsdUridine_s_RsuA/RluB/E/F_cat"/>
</dbReference>
<dbReference type="Gene3D" id="3.30.70.1560">
    <property type="entry name" value="Alpha-L RNA-binding motif"/>
    <property type="match status" value="1"/>
</dbReference>
<dbReference type="GO" id="GO:0009982">
    <property type="term" value="F:pseudouridine synthase activity"/>
    <property type="evidence" value="ECO:0007669"/>
    <property type="project" value="InterPro"/>
</dbReference>
<protein>
    <recommendedName>
        <fullName evidence="3">Pseudouridine synthase</fullName>
        <ecNumber evidence="3">5.4.99.-</ecNumber>
    </recommendedName>
</protein>